<dbReference type="PANTHER" id="PTHR37305:SF1">
    <property type="entry name" value="MEMBRANE PROTEIN"/>
    <property type="match status" value="1"/>
</dbReference>
<comment type="caution">
    <text evidence="2">The sequence shown here is derived from an EMBL/GenBank/DDBJ whole genome shotgun (WGS) entry which is preliminary data.</text>
</comment>
<keyword evidence="1" id="KW-1133">Transmembrane helix</keyword>
<name>A0ABT9UXZ4_9FIRM</name>
<evidence type="ECO:0000313" key="2">
    <source>
        <dbReference type="EMBL" id="MDQ0151197.1"/>
    </source>
</evidence>
<keyword evidence="1" id="KW-0812">Transmembrane</keyword>
<reference evidence="2 3" key="1">
    <citation type="submission" date="2023-07" db="EMBL/GenBank/DDBJ databases">
        <title>Genomic Encyclopedia of Type Strains, Phase IV (KMG-IV): sequencing the most valuable type-strain genomes for metagenomic binning, comparative biology and taxonomic classification.</title>
        <authorList>
            <person name="Goeker M."/>
        </authorList>
    </citation>
    <scope>NUCLEOTIDE SEQUENCE [LARGE SCALE GENOMIC DNA]</scope>
    <source>
        <strain evidence="2 3">DSM 20694</strain>
    </source>
</reference>
<dbReference type="Proteomes" id="UP001228504">
    <property type="component" value="Unassembled WGS sequence"/>
</dbReference>
<keyword evidence="3" id="KW-1185">Reference proteome</keyword>
<feature type="transmembrane region" description="Helical" evidence="1">
    <location>
        <begin position="171"/>
        <end position="190"/>
    </location>
</feature>
<dbReference type="Pfam" id="PF12730">
    <property type="entry name" value="ABC2_membrane_4"/>
    <property type="match status" value="1"/>
</dbReference>
<dbReference type="RefSeq" id="WP_307488224.1">
    <property type="nucleotide sequence ID" value="NZ_JAUSUF010000020.1"/>
</dbReference>
<accession>A0ABT9UXZ4</accession>
<dbReference type="EMBL" id="JAUSUF010000020">
    <property type="protein sequence ID" value="MDQ0151197.1"/>
    <property type="molecule type" value="Genomic_DNA"/>
</dbReference>
<feature type="transmembrane region" description="Helical" evidence="1">
    <location>
        <begin position="48"/>
        <end position="68"/>
    </location>
</feature>
<gene>
    <name evidence="2" type="ORF">J2S18_003174</name>
</gene>
<sequence>MFNLIKAELYKYRKKKFIYKTNIILLLLIVLYFSLIGGNGILDSVHINIFNMLSVVFAVIPPLVYIFLDVFTEEFKEETFKNIISSNISREKIYLSKFIVQIILAIITSIICMTVVYICIMLFGLQGKNFLATSNNFLLRFLSGVPIYIAVIALGDLLIVLIKKEIIASMVFYVIIFFSKQVFGLLGHFVSPIFDKLVKYTITAPLEPLQYANATLTNMYFAITVGIVYTVVLLSIGIFVFKNQEIK</sequence>
<feature type="transmembrane region" description="Helical" evidence="1">
    <location>
        <begin position="219"/>
        <end position="241"/>
    </location>
</feature>
<protein>
    <submittedName>
        <fullName evidence="2">ABC-2 type transport system permease protein</fullName>
    </submittedName>
</protein>
<proteinExistence type="predicted"/>
<feature type="transmembrane region" description="Helical" evidence="1">
    <location>
        <begin position="21"/>
        <end position="42"/>
    </location>
</feature>
<feature type="transmembrane region" description="Helical" evidence="1">
    <location>
        <begin position="98"/>
        <end position="125"/>
    </location>
</feature>
<organism evidence="2 3">
    <name type="scientific">Eubacterium multiforme</name>
    <dbReference type="NCBI Taxonomy" id="83339"/>
    <lineage>
        <taxon>Bacteria</taxon>
        <taxon>Bacillati</taxon>
        <taxon>Bacillota</taxon>
        <taxon>Clostridia</taxon>
        <taxon>Eubacteriales</taxon>
        <taxon>Eubacteriaceae</taxon>
        <taxon>Eubacterium</taxon>
    </lineage>
</organism>
<feature type="transmembrane region" description="Helical" evidence="1">
    <location>
        <begin position="137"/>
        <end position="159"/>
    </location>
</feature>
<evidence type="ECO:0000313" key="3">
    <source>
        <dbReference type="Proteomes" id="UP001228504"/>
    </source>
</evidence>
<evidence type="ECO:0000256" key="1">
    <source>
        <dbReference type="SAM" id="Phobius"/>
    </source>
</evidence>
<dbReference type="PANTHER" id="PTHR37305">
    <property type="entry name" value="INTEGRAL MEMBRANE PROTEIN-RELATED"/>
    <property type="match status" value="1"/>
</dbReference>
<keyword evidence="1" id="KW-0472">Membrane</keyword>